<keyword evidence="4" id="KW-1185">Reference proteome</keyword>
<dbReference type="CDD" id="cd03801">
    <property type="entry name" value="GT4_PimA-like"/>
    <property type="match status" value="1"/>
</dbReference>
<dbReference type="Pfam" id="PF00534">
    <property type="entry name" value="Glycos_transf_1"/>
    <property type="match status" value="1"/>
</dbReference>
<feature type="domain" description="Glycosyltransferase subfamily 4-like N-terminal" evidence="2">
    <location>
        <begin position="15"/>
        <end position="171"/>
    </location>
</feature>
<dbReference type="InterPro" id="IPR001296">
    <property type="entry name" value="Glyco_trans_1"/>
</dbReference>
<sequence>MHLIVLENELTSQRGGQELNLLEVCRGLAHRGHRISLLYLKAGDLLAQYCLFCDRTIQIGSFGFDRRSVKDILKFLPSMAQVWQVPVSPDSVVFCNDYHFSLFGSALSYFRNLAYVCYLQIPPCDFNRQRTFGLSRVDRFIAVSQQTKRDWVTAGYAPDAIDVVYNGTNVEKFQPPADPAALRPLRGICDRATLISYVGRIDTEKGLETLIKAVALLSDRGVDLHLCLAGKPVVHYSASKGRLCEEEGRKYQRSLEALAHRLGVRDRITFLGHLADPVSLYQASDVTVLPSVWAEPFGRSIIESLACGTPVVASAIGGIPEILTGEFAAYLFAPGNAEALADRLEQVIGWRDRDPQFCDRARRHVATHFSDTHMVEGVERSLVETIPLGHTRMSQTS</sequence>
<dbReference type="SUPFAM" id="SSF53756">
    <property type="entry name" value="UDP-Glycosyltransferase/glycogen phosphorylase"/>
    <property type="match status" value="1"/>
</dbReference>
<dbReference type="AlphaFoldDB" id="A0A8J7Z1W2"/>
<name>A0A8J7Z1W2_9CYAN</name>
<dbReference type="Proteomes" id="UP000646053">
    <property type="component" value="Unassembled WGS sequence"/>
</dbReference>
<evidence type="ECO:0000259" key="1">
    <source>
        <dbReference type="Pfam" id="PF00534"/>
    </source>
</evidence>
<dbReference type="GO" id="GO:0016757">
    <property type="term" value="F:glycosyltransferase activity"/>
    <property type="evidence" value="ECO:0007669"/>
    <property type="project" value="InterPro"/>
</dbReference>
<accession>A0A8J7Z1W2</accession>
<dbReference type="Pfam" id="PF13439">
    <property type="entry name" value="Glyco_transf_4"/>
    <property type="match status" value="1"/>
</dbReference>
<dbReference type="EMBL" id="WVIE01000004">
    <property type="protein sequence ID" value="NDJ16628.1"/>
    <property type="molecule type" value="Genomic_DNA"/>
</dbReference>
<dbReference type="PANTHER" id="PTHR12526">
    <property type="entry name" value="GLYCOSYLTRANSFERASE"/>
    <property type="match status" value="1"/>
</dbReference>
<evidence type="ECO:0000313" key="4">
    <source>
        <dbReference type="Proteomes" id="UP000646053"/>
    </source>
</evidence>
<comment type="caution">
    <text evidence="3">The sequence shown here is derived from an EMBL/GenBank/DDBJ whole genome shotgun (WGS) entry which is preliminary data.</text>
</comment>
<dbReference type="InterPro" id="IPR028098">
    <property type="entry name" value="Glyco_trans_4-like_N"/>
</dbReference>
<protein>
    <submittedName>
        <fullName evidence="3">Glycosyltransferase</fullName>
    </submittedName>
</protein>
<proteinExistence type="predicted"/>
<gene>
    <name evidence="3" type="ORF">GS601_04865</name>
</gene>
<reference evidence="3" key="1">
    <citation type="submission" date="2019-12" db="EMBL/GenBank/DDBJ databases">
        <title>High-Quality draft genome sequences of three cyanobacteria isolated from the limestone walls of the Old Cathedral of Coimbra.</title>
        <authorList>
            <person name="Tiago I."/>
            <person name="Soares F."/>
            <person name="Portugal A."/>
        </authorList>
    </citation>
    <scope>NUCLEOTIDE SEQUENCE</scope>
    <source>
        <strain evidence="3">A</strain>
    </source>
</reference>
<dbReference type="RefSeq" id="WP_162422140.1">
    <property type="nucleotide sequence ID" value="NZ_WVIE01000004.1"/>
</dbReference>
<evidence type="ECO:0000313" key="3">
    <source>
        <dbReference type="EMBL" id="NDJ16628.1"/>
    </source>
</evidence>
<dbReference type="Gene3D" id="3.40.50.2000">
    <property type="entry name" value="Glycogen Phosphorylase B"/>
    <property type="match status" value="2"/>
</dbReference>
<organism evidence="3 4">
    <name type="scientific">Myxacorys almedinensis A</name>
    <dbReference type="NCBI Taxonomy" id="2690445"/>
    <lineage>
        <taxon>Bacteria</taxon>
        <taxon>Bacillati</taxon>
        <taxon>Cyanobacteriota</taxon>
        <taxon>Cyanophyceae</taxon>
        <taxon>Leptolyngbyales</taxon>
        <taxon>Leptolyngbyaceae</taxon>
        <taxon>Myxacorys</taxon>
        <taxon>Myxacorys almedinensis</taxon>
    </lineage>
</organism>
<feature type="domain" description="Glycosyl transferase family 1" evidence="1">
    <location>
        <begin position="193"/>
        <end position="351"/>
    </location>
</feature>
<evidence type="ECO:0000259" key="2">
    <source>
        <dbReference type="Pfam" id="PF13439"/>
    </source>
</evidence>